<feature type="transmembrane region" description="Helical" evidence="8">
    <location>
        <begin position="93"/>
        <end position="113"/>
    </location>
</feature>
<dbReference type="Pfam" id="PF07690">
    <property type="entry name" value="MFS_1"/>
    <property type="match status" value="1"/>
</dbReference>
<protein>
    <submittedName>
        <fullName evidence="10">Major facilitator transporter</fullName>
    </submittedName>
</protein>
<feature type="transmembrane region" description="Helical" evidence="8">
    <location>
        <begin position="55"/>
        <end position="72"/>
    </location>
</feature>
<dbReference type="EMBL" id="UAUI01000026">
    <property type="protein sequence ID" value="SPZ42796.1"/>
    <property type="molecule type" value="Genomic_DNA"/>
</dbReference>
<evidence type="ECO:0000259" key="9">
    <source>
        <dbReference type="PROSITE" id="PS50850"/>
    </source>
</evidence>
<organism evidence="10 11">
    <name type="scientific">Rhodococcus wratislaviensis</name>
    <name type="common">Tsukamurella wratislaviensis</name>
    <dbReference type="NCBI Taxonomy" id="44752"/>
    <lineage>
        <taxon>Bacteria</taxon>
        <taxon>Bacillati</taxon>
        <taxon>Actinomycetota</taxon>
        <taxon>Actinomycetes</taxon>
        <taxon>Mycobacteriales</taxon>
        <taxon>Nocardiaceae</taxon>
        <taxon>Rhodococcus</taxon>
    </lineage>
</organism>
<feature type="transmembrane region" description="Helical" evidence="8">
    <location>
        <begin position="168"/>
        <end position="189"/>
    </location>
</feature>
<keyword evidence="2" id="KW-0813">Transport</keyword>
<keyword evidence="3" id="KW-1003">Cell membrane</keyword>
<evidence type="ECO:0000313" key="11">
    <source>
        <dbReference type="Proteomes" id="UP000251211"/>
    </source>
</evidence>
<dbReference type="InterPro" id="IPR036259">
    <property type="entry name" value="MFS_trans_sf"/>
</dbReference>
<evidence type="ECO:0000256" key="7">
    <source>
        <dbReference type="SAM" id="MobiDB-lite"/>
    </source>
</evidence>
<gene>
    <name evidence="10" type="primary">yhjE_19</name>
    <name evidence="10" type="ORF">NCTC13229_06327</name>
</gene>
<sequence length="469" mass="49816">MTTAPSKRTEAETKARRAGIASFIGTTIEWYDFYIYGTASALVFGQVFFSDTLPAGMGTLLAFVTLWAGFLARPIGGIVFGHLGDKIGRKNTLVITLMMMGTATVGIGLLPSYAQIGIWAPAALVFLRVVQGVAVGGEWGGAVLIASENAPKGKGILYSAFAQQGSPAGNLLATMAFFLLSAMPTPAFVLYGWRIPFLISAALVIVGMIIRLKLEESDAMKTVLKRKKTVALPIGEVLRKHWVLVLLGAGALPLAQVTYFKNTFALSWATSELGYDRGAFLGAIAIALVVQFIVQPFGAVLVSRIDMRKAMCIMVIPEFILMPAMFFGIRTENFAIAVVAMCLATIPHSMFYGAIAGVLARAFPANIRYTGLSAAYQLCSLVVGGGTPVLAQWMLNSSGNIVGVAFVSAGYAAVSLICTLLLLNRTGFDARRLSTAEQSDADELQLDIDEDDAVDTAPSAGQTRATAHS</sequence>
<name>A0AB38FMM6_RHOWR</name>
<accession>A0AB38FMM6</accession>
<feature type="transmembrane region" description="Helical" evidence="8">
    <location>
        <begin position="195"/>
        <end position="212"/>
    </location>
</feature>
<feature type="transmembrane region" description="Helical" evidence="8">
    <location>
        <begin position="125"/>
        <end position="147"/>
    </location>
</feature>
<dbReference type="PANTHER" id="PTHR43045">
    <property type="entry name" value="SHIKIMATE TRANSPORTER"/>
    <property type="match status" value="1"/>
</dbReference>
<feature type="transmembrane region" description="Helical" evidence="8">
    <location>
        <begin position="310"/>
        <end position="329"/>
    </location>
</feature>
<feature type="compositionally biased region" description="Polar residues" evidence="7">
    <location>
        <begin position="459"/>
        <end position="469"/>
    </location>
</feature>
<evidence type="ECO:0000256" key="5">
    <source>
        <dbReference type="ARBA" id="ARBA00022989"/>
    </source>
</evidence>
<dbReference type="PANTHER" id="PTHR43045:SF2">
    <property type="entry name" value="INNER MEMBRANE METABOLITE TRANSPORT PROTEIN YHJE"/>
    <property type="match status" value="1"/>
</dbReference>
<feature type="transmembrane region" description="Helical" evidence="8">
    <location>
        <begin position="401"/>
        <end position="423"/>
    </location>
</feature>
<dbReference type="PROSITE" id="PS50850">
    <property type="entry name" value="MFS"/>
    <property type="match status" value="1"/>
</dbReference>
<dbReference type="Proteomes" id="UP000251211">
    <property type="component" value="Unassembled WGS sequence"/>
</dbReference>
<feature type="transmembrane region" description="Helical" evidence="8">
    <location>
        <begin position="280"/>
        <end position="303"/>
    </location>
</feature>
<dbReference type="Gene3D" id="1.20.1250.20">
    <property type="entry name" value="MFS general substrate transporter like domains"/>
    <property type="match status" value="1"/>
</dbReference>
<keyword evidence="4 8" id="KW-0812">Transmembrane</keyword>
<evidence type="ECO:0000256" key="2">
    <source>
        <dbReference type="ARBA" id="ARBA00022448"/>
    </source>
</evidence>
<comment type="subcellular location">
    <subcellularLocation>
        <location evidence="1">Cell membrane</location>
        <topology evidence="1">Multi-pass membrane protein</topology>
    </subcellularLocation>
</comment>
<evidence type="ECO:0000256" key="8">
    <source>
        <dbReference type="SAM" id="Phobius"/>
    </source>
</evidence>
<comment type="caution">
    <text evidence="10">The sequence shown here is derived from an EMBL/GenBank/DDBJ whole genome shotgun (WGS) entry which is preliminary data.</text>
</comment>
<keyword evidence="5 8" id="KW-1133">Transmembrane helix</keyword>
<evidence type="ECO:0000256" key="4">
    <source>
        <dbReference type="ARBA" id="ARBA00022692"/>
    </source>
</evidence>
<dbReference type="GO" id="GO:0005886">
    <property type="term" value="C:plasma membrane"/>
    <property type="evidence" value="ECO:0007669"/>
    <property type="project" value="UniProtKB-SubCell"/>
</dbReference>
<feature type="transmembrane region" description="Helical" evidence="8">
    <location>
        <begin position="242"/>
        <end position="260"/>
    </location>
</feature>
<dbReference type="RefSeq" id="WP_112302060.1">
    <property type="nucleotide sequence ID" value="NZ_QTTP01000001.1"/>
</dbReference>
<feature type="compositionally biased region" description="Acidic residues" evidence="7">
    <location>
        <begin position="441"/>
        <end position="454"/>
    </location>
</feature>
<reference evidence="10 11" key="1">
    <citation type="submission" date="2018-06" db="EMBL/GenBank/DDBJ databases">
        <authorList>
            <consortium name="Pathogen Informatics"/>
            <person name="Doyle S."/>
        </authorList>
    </citation>
    <scope>NUCLEOTIDE SEQUENCE [LARGE SCALE GENOMIC DNA]</scope>
    <source>
        <strain evidence="10 11">NCTC13229</strain>
    </source>
</reference>
<dbReference type="SUPFAM" id="SSF103473">
    <property type="entry name" value="MFS general substrate transporter"/>
    <property type="match status" value="1"/>
</dbReference>
<keyword evidence="6 8" id="KW-0472">Membrane</keyword>
<proteinExistence type="predicted"/>
<dbReference type="InterPro" id="IPR011701">
    <property type="entry name" value="MFS"/>
</dbReference>
<evidence type="ECO:0000256" key="3">
    <source>
        <dbReference type="ARBA" id="ARBA00022475"/>
    </source>
</evidence>
<dbReference type="CDD" id="cd17369">
    <property type="entry name" value="MFS_ShiA_like"/>
    <property type="match status" value="1"/>
</dbReference>
<dbReference type="AlphaFoldDB" id="A0AB38FMM6"/>
<feature type="transmembrane region" description="Helical" evidence="8">
    <location>
        <begin position="375"/>
        <end position="395"/>
    </location>
</feature>
<dbReference type="GO" id="GO:0022857">
    <property type="term" value="F:transmembrane transporter activity"/>
    <property type="evidence" value="ECO:0007669"/>
    <property type="project" value="InterPro"/>
</dbReference>
<evidence type="ECO:0000256" key="6">
    <source>
        <dbReference type="ARBA" id="ARBA00023136"/>
    </source>
</evidence>
<feature type="domain" description="Major facilitator superfamily (MFS) profile" evidence="9">
    <location>
        <begin position="18"/>
        <end position="427"/>
    </location>
</feature>
<evidence type="ECO:0000256" key="1">
    <source>
        <dbReference type="ARBA" id="ARBA00004651"/>
    </source>
</evidence>
<dbReference type="InterPro" id="IPR020846">
    <property type="entry name" value="MFS_dom"/>
</dbReference>
<feature type="region of interest" description="Disordered" evidence="7">
    <location>
        <begin position="441"/>
        <end position="469"/>
    </location>
</feature>
<feature type="transmembrane region" description="Helical" evidence="8">
    <location>
        <begin position="335"/>
        <end position="363"/>
    </location>
</feature>
<evidence type="ECO:0000313" key="10">
    <source>
        <dbReference type="EMBL" id="SPZ42796.1"/>
    </source>
</evidence>